<dbReference type="SMART" id="SM00408">
    <property type="entry name" value="IGc2"/>
    <property type="match status" value="2"/>
</dbReference>
<dbReference type="PROSITE" id="PS50835">
    <property type="entry name" value="IG_LIKE"/>
    <property type="match status" value="3"/>
</dbReference>
<evidence type="ECO:0000259" key="14">
    <source>
        <dbReference type="PROSITE" id="PS50835"/>
    </source>
</evidence>
<dbReference type="GO" id="GO:0016020">
    <property type="term" value="C:membrane"/>
    <property type="evidence" value="ECO:0007669"/>
    <property type="project" value="UniProtKB-SubCell"/>
</dbReference>
<dbReference type="InterPro" id="IPR036179">
    <property type="entry name" value="Ig-like_dom_sf"/>
</dbReference>
<keyword evidence="8 12" id="KW-0472">Membrane</keyword>
<dbReference type="InterPro" id="IPR013783">
    <property type="entry name" value="Ig-like_fold"/>
</dbReference>
<feature type="domain" description="Ig-like" evidence="14">
    <location>
        <begin position="236"/>
        <end position="321"/>
    </location>
</feature>
<feature type="compositionally biased region" description="Basic and acidic residues" evidence="11">
    <location>
        <begin position="541"/>
        <end position="558"/>
    </location>
</feature>
<reference evidence="15" key="3">
    <citation type="submission" date="2025-09" db="UniProtKB">
        <authorList>
            <consortium name="Ensembl"/>
        </authorList>
    </citation>
    <scope>IDENTIFICATION</scope>
</reference>
<dbReference type="AlphaFoldDB" id="A0AAQ5ZEG1"/>
<proteinExistence type="inferred from homology"/>
<dbReference type="Pfam" id="PF07686">
    <property type="entry name" value="V-set"/>
    <property type="match status" value="1"/>
</dbReference>
<comment type="subcellular location">
    <subcellularLocation>
        <location evidence="1">Membrane</location>
        <topology evidence="1">Single-pass membrane protein</topology>
    </subcellularLocation>
</comment>
<dbReference type="PANTHER" id="PTHR23277:SF11">
    <property type="entry name" value="NECTIN-4"/>
    <property type="match status" value="1"/>
</dbReference>
<protein>
    <recommendedName>
        <fullName evidence="14">Ig-like domain-containing protein</fullName>
    </recommendedName>
</protein>
<evidence type="ECO:0000256" key="10">
    <source>
        <dbReference type="ARBA" id="ARBA00023180"/>
    </source>
</evidence>
<evidence type="ECO:0000256" key="7">
    <source>
        <dbReference type="ARBA" id="ARBA00022989"/>
    </source>
</evidence>
<keyword evidence="10" id="KW-0325">Glycoprotein</keyword>
<keyword evidence="6" id="KW-0130">Cell adhesion</keyword>
<feature type="signal peptide" evidence="13">
    <location>
        <begin position="1"/>
        <end position="23"/>
    </location>
</feature>
<evidence type="ECO:0000256" key="6">
    <source>
        <dbReference type="ARBA" id="ARBA00022889"/>
    </source>
</evidence>
<dbReference type="InterPro" id="IPR003598">
    <property type="entry name" value="Ig_sub2"/>
</dbReference>
<dbReference type="Ensembl" id="ENSAOCT00000050377.1">
    <property type="protein sequence ID" value="ENSAOCP00000063489.1"/>
    <property type="gene ID" value="ENSAOCG00000033787.1"/>
</dbReference>
<dbReference type="InterPro" id="IPR013106">
    <property type="entry name" value="Ig_V-set"/>
</dbReference>
<evidence type="ECO:0000256" key="2">
    <source>
        <dbReference type="ARBA" id="ARBA00007810"/>
    </source>
</evidence>
<keyword evidence="7 12" id="KW-1133">Transmembrane helix</keyword>
<dbReference type="Pfam" id="PF08205">
    <property type="entry name" value="C2-set_2"/>
    <property type="match status" value="1"/>
</dbReference>
<reference evidence="15" key="2">
    <citation type="submission" date="2025-08" db="UniProtKB">
        <authorList>
            <consortium name="Ensembl"/>
        </authorList>
    </citation>
    <scope>IDENTIFICATION</scope>
</reference>
<dbReference type="InterPro" id="IPR003599">
    <property type="entry name" value="Ig_sub"/>
</dbReference>
<evidence type="ECO:0000256" key="12">
    <source>
        <dbReference type="SAM" id="Phobius"/>
    </source>
</evidence>
<evidence type="ECO:0000256" key="8">
    <source>
        <dbReference type="ARBA" id="ARBA00023136"/>
    </source>
</evidence>
<dbReference type="SUPFAM" id="SSF48726">
    <property type="entry name" value="Immunoglobulin"/>
    <property type="match status" value="3"/>
</dbReference>
<dbReference type="GO" id="GO:0007157">
    <property type="term" value="P:heterophilic cell-cell adhesion via plasma membrane cell adhesion molecules"/>
    <property type="evidence" value="ECO:0007669"/>
    <property type="project" value="TreeGrafter"/>
</dbReference>
<evidence type="ECO:0000313" key="15">
    <source>
        <dbReference type="Ensembl" id="ENSAOCP00000063489.1"/>
    </source>
</evidence>
<evidence type="ECO:0000256" key="1">
    <source>
        <dbReference type="ARBA" id="ARBA00004167"/>
    </source>
</evidence>
<dbReference type="Proteomes" id="UP001501940">
    <property type="component" value="Chromosome 10"/>
</dbReference>
<dbReference type="GO" id="GO:0005912">
    <property type="term" value="C:adherens junction"/>
    <property type="evidence" value="ECO:0007669"/>
    <property type="project" value="TreeGrafter"/>
</dbReference>
<feature type="chain" id="PRO_5043389275" description="Ig-like domain-containing protein" evidence="13">
    <location>
        <begin position="24"/>
        <end position="618"/>
    </location>
</feature>
<feature type="transmembrane region" description="Helical" evidence="12">
    <location>
        <begin position="339"/>
        <end position="361"/>
    </location>
</feature>
<evidence type="ECO:0000313" key="16">
    <source>
        <dbReference type="Proteomes" id="UP001501940"/>
    </source>
</evidence>
<accession>A0AAQ5ZEG1</accession>
<keyword evidence="5" id="KW-0677">Repeat</keyword>
<feature type="domain" description="Ig-like" evidence="14">
    <location>
        <begin position="143"/>
        <end position="227"/>
    </location>
</feature>
<evidence type="ECO:0000256" key="4">
    <source>
        <dbReference type="ARBA" id="ARBA00022729"/>
    </source>
</evidence>
<keyword evidence="3 12" id="KW-0812">Transmembrane</keyword>
<keyword evidence="9" id="KW-1015">Disulfide bond</keyword>
<dbReference type="GeneTree" id="ENSGT00940000157535"/>
<evidence type="ECO:0000256" key="11">
    <source>
        <dbReference type="SAM" id="MobiDB-lite"/>
    </source>
</evidence>
<dbReference type="SMART" id="SM00409">
    <property type="entry name" value="IG"/>
    <property type="match status" value="2"/>
</dbReference>
<name>A0AAQ5ZEG1_AMPOC</name>
<evidence type="ECO:0000256" key="3">
    <source>
        <dbReference type="ARBA" id="ARBA00022692"/>
    </source>
</evidence>
<dbReference type="Gene3D" id="2.60.40.10">
    <property type="entry name" value="Immunoglobulins"/>
    <property type="match status" value="3"/>
</dbReference>
<feature type="domain" description="Ig-like" evidence="14">
    <location>
        <begin position="31"/>
        <end position="138"/>
    </location>
</feature>
<evidence type="ECO:0000256" key="9">
    <source>
        <dbReference type="ARBA" id="ARBA00023157"/>
    </source>
</evidence>
<comment type="similarity">
    <text evidence="2">Belongs to the nectin family.</text>
</comment>
<dbReference type="PANTHER" id="PTHR23277">
    <property type="entry name" value="NECTIN-RELATED"/>
    <property type="match status" value="1"/>
</dbReference>
<sequence>MESKTQQEKILALIFLIVLSVQGDFVEPPEPDTSQVSLAESQTRLPCHYQEEDGEKVVQVTWYKELPDGTKDQIITGHFTDGHTEFGRYSGRVRFESSTPTLNAALLIPNTEESDEGSYTCHISTFPNGNFERHIALTVWILPISSLDPVVLVEGESYRVVASCRAVGRPVPRLSWDTNLPGQHQDRTSEGGSVSSYYSLHPLRSMNGKKLDCLVSHPSLEQPRRISNRLEVQYPPDATIPLSSGQWYTGLEKAELSCEGGGHPKPHNISWTRKGGALPDGVSIVGGKLIFGRALRSNDSGVYECVVRNSVGIGKTDYTLTVAETSPRGSDFRPDNNQLLIIIGASAGALVLVLVIIVLLVNRHHRHRTKKLEMALSEKTDEINTLSRQASFRRVNSVSTDFRLQVQTCTTFLLRTITCRLRETRLSHRPGRVELPGDDYALLRVDSRMKNSQMSLERPIYRGSQSTLVGKWGPPGEVEVDELGRPVIWHDGMSLRRSEMDGEKEERRRRVELYLKSSNMSLDSGLPSSLVPLKAQQDDAVGPRDPELGHARGGDSPRGEGWTAPQTVAEGQEDEDDDSSSSNQISEALNTHFYYSDGVLRPRPHSNAILLHPRPQII</sequence>
<evidence type="ECO:0000256" key="13">
    <source>
        <dbReference type="SAM" id="SignalP"/>
    </source>
</evidence>
<dbReference type="GO" id="GO:0007156">
    <property type="term" value="P:homophilic cell adhesion via plasma membrane adhesion molecules"/>
    <property type="evidence" value="ECO:0007669"/>
    <property type="project" value="TreeGrafter"/>
</dbReference>
<reference evidence="15 16" key="1">
    <citation type="submission" date="2022-01" db="EMBL/GenBank/DDBJ databases">
        <title>A chromosome-scale genome assembly of the false clownfish, Amphiprion ocellaris.</title>
        <authorList>
            <person name="Ryu T."/>
        </authorList>
    </citation>
    <scope>NUCLEOTIDE SEQUENCE [LARGE SCALE GENOMIC DNA]</scope>
</reference>
<dbReference type="InterPro" id="IPR007110">
    <property type="entry name" value="Ig-like_dom"/>
</dbReference>
<keyword evidence="16" id="KW-1185">Reference proteome</keyword>
<keyword evidence="4 13" id="KW-0732">Signal</keyword>
<dbReference type="InterPro" id="IPR013162">
    <property type="entry name" value="CD80_C2-set"/>
</dbReference>
<dbReference type="InterPro" id="IPR051427">
    <property type="entry name" value="Nectin/Nectin-like"/>
</dbReference>
<evidence type="ECO:0000256" key="5">
    <source>
        <dbReference type="ARBA" id="ARBA00022737"/>
    </source>
</evidence>
<feature type="region of interest" description="Disordered" evidence="11">
    <location>
        <begin position="536"/>
        <end position="584"/>
    </location>
</feature>
<dbReference type="Pfam" id="PF13927">
    <property type="entry name" value="Ig_3"/>
    <property type="match status" value="1"/>
</dbReference>
<organism evidence="15 16">
    <name type="scientific">Amphiprion ocellaris</name>
    <name type="common">Clown anemonefish</name>
    <dbReference type="NCBI Taxonomy" id="80972"/>
    <lineage>
        <taxon>Eukaryota</taxon>
        <taxon>Metazoa</taxon>
        <taxon>Chordata</taxon>
        <taxon>Craniata</taxon>
        <taxon>Vertebrata</taxon>
        <taxon>Euteleostomi</taxon>
        <taxon>Actinopterygii</taxon>
        <taxon>Neopterygii</taxon>
        <taxon>Teleostei</taxon>
        <taxon>Neoteleostei</taxon>
        <taxon>Acanthomorphata</taxon>
        <taxon>Ovalentaria</taxon>
        <taxon>Pomacentridae</taxon>
        <taxon>Amphiprion</taxon>
    </lineage>
</organism>